<dbReference type="AlphaFoldDB" id="A0ABD3Q607"/>
<organism evidence="3 4">
    <name type="scientific">Cyclotella cryptica</name>
    <dbReference type="NCBI Taxonomy" id="29204"/>
    <lineage>
        <taxon>Eukaryota</taxon>
        <taxon>Sar</taxon>
        <taxon>Stramenopiles</taxon>
        <taxon>Ochrophyta</taxon>
        <taxon>Bacillariophyta</taxon>
        <taxon>Coscinodiscophyceae</taxon>
        <taxon>Thalassiosirophycidae</taxon>
        <taxon>Stephanodiscales</taxon>
        <taxon>Stephanodiscaceae</taxon>
        <taxon>Cyclotella</taxon>
    </lineage>
</organism>
<feature type="region of interest" description="Disordered" evidence="2">
    <location>
        <begin position="348"/>
        <end position="369"/>
    </location>
</feature>
<proteinExistence type="predicted"/>
<evidence type="ECO:0000313" key="3">
    <source>
        <dbReference type="EMBL" id="KAL3795553.1"/>
    </source>
</evidence>
<evidence type="ECO:0000313" key="4">
    <source>
        <dbReference type="Proteomes" id="UP001516023"/>
    </source>
</evidence>
<accession>A0ABD3Q607</accession>
<comment type="caution">
    <text evidence="3">The sequence shown here is derived from an EMBL/GenBank/DDBJ whole genome shotgun (WGS) entry which is preliminary data.</text>
</comment>
<feature type="region of interest" description="Disordered" evidence="2">
    <location>
        <begin position="424"/>
        <end position="500"/>
    </location>
</feature>
<evidence type="ECO:0000256" key="2">
    <source>
        <dbReference type="SAM" id="MobiDB-lite"/>
    </source>
</evidence>
<keyword evidence="4" id="KW-1185">Reference proteome</keyword>
<gene>
    <name evidence="3" type="ORF">HJC23_009266</name>
</gene>
<feature type="compositionally biased region" description="Basic and acidic residues" evidence="2">
    <location>
        <begin position="72"/>
        <end position="88"/>
    </location>
</feature>
<feature type="region of interest" description="Disordered" evidence="2">
    <location>
        <begin position="64"/>
        <end position="116"/>
    </location>
</feature>
<feature type="compositionally biased region" description="Low complexity" evidence="2">
    <location>
        <begin position="352"/>
        <end position="362"/>
    </location>
</feature>
<feature type="compositionally biased region" description="Polar residues" evidence="2">
    <location>
        <begin position="477"/>
        <end position="486"/>
    </location>
</feature>
<keyword evidence="1" id="KW-0175">Coiled coil</keyword>
<feature type="coiled-coil region" evidence="1">
    <location>
        <begin position="119"/>
        <end position="308"/>
    </location>
</feature>
<evidence type="ECO:0000256" key="1">
    <source>
        <dbReference type="SAM" id="Coils"/>
    </source>
</evidence>
<sequence length="745" mass="83341">MTSESTSPTTIKSALQQIRGDLFDVDSSNVTLVKILDKVQQLTEAENEVVERQKEEIERLRAELSSVRQQQHYHERERQQREEQRDDYDVISSGSFSSSTTEDSYTESSKQAADFDQTKEAVSAEIAQLNDTKSKIHQEIDTLRHQVGLLVEERTTLIKEVQVYTHMKEVSDELDEATEQISTLQHQVKGLQSQLLELTNEKEAALQRIETQTLIRQEMEKEMRILYEEKITLENMLEDRNTIATVPSSSVASSSYEEDIERLKREISIMRAENESLRVTAKREAATIQGLNDEIKSLNQENLVIRNSFEDSREVMSAVRKRNALAWSQGLPGDHDSEYKRSIGYEPRERLGSMGNSSGDNSNSHESDNVSVLFGQDSIAGKSVTGHNKQERSVVSCDDASDHKSIRAHAEKLLYWANKAAERSKSPSRGSIASGSYSARPVVSHHSSVPTTIGLPPRGSATKKNVRSLPPRPPSDCASTFSNATNKSDKENGGGLNVPKRANSDKAVIFNLEKVESSSDSCKCSTSPFSGNDAHSEFYLPKLGLACTCGQSSNIEDRASFSKNPTSLQNILRSWQCDFLATLGIHTADQLLRAHKNGANDMARRMKRWREENSLPLARSKECYVALMVWARTAKVVLRSIEKQKEAGEEFIEKPGFLDITYSDTYTVCSVSTLGQMSWKSIPVAFQSSARLRKIEYISDMPFGYSRIPDPGFIREVRSAPSPRQQKIKADGGHPECLLLLLTAS</sequence>
<protein>
    <submittedName>
        <fullName evidence="3">Uncharacterized protein</fullName>
    </submittedName>
</protein>
<feature type="compositionally biased region" description="Polar residues" evidence="2">
    <location>
        <begin position="427"/>
        <end position="437"/>
    </location>
</feature>
<dbReference type="Proteomes" id="UP001516023">
    <property type="component" value="Unassembled WGS sequence"/>
</dbReference>
<feature type="compositionally biased region" description="Low complexity" evidence="2">
    <location>
        <begin position="92"/>
        <end position="109"/>
    </location>
</feature>
<name>A0ABD3Q607_9STRA</name>
<dbReference type="EMBL" id="JABMIG020000070">
    <property type="protein sequence ID" value="KAL3795553.1"/>
    <property type="molecule type" value="Genomic_DNA"/>
</dbReference>
<reference evidence="3 4" key="1">
    <citation type="journal article" date="2020" name="G3 (Bethesda)">
        <title>Improved Reference Genome for Cyclotella cryptica CCMP332, a Model for Cell Wall Morphogenesis, Salinity Adaptation, and Lipid Production in Diatoms (Bacillariophyta).</title>
        <authorList>
            <person name="Roberts W.R."/>
            <person name="Downey K.M."/>
            <person name="Ruck E.C."/>
            <person name="Traller J.C."/>
            <person name="Alverson A.J."/>
        </authorList>
    </citation>
    <scope>NUCLEOTIDE SEQUENCE [LARGE SCALE GENOMIC DNA]</scope>
    <source>
        <strain evidence="3 4">CCMP332</strain>
    </source>
</reference>